<organism evidence="2 3">
    <name type="scientific">Heligmosomoides polygyrus</name>
    <name type="common">Parasitic roundworm</name>
    <dbReference type="NCBI Taxonomy" id="6339"/>
    <lineage>
        <taxon>Eukaryota</taxon>
        <taxon>Metazoa</taxon>
        <taxon>Ecdysozoa</taxon>
        <taxon>Nematoda</taxon>
        <taxon>Chromadorea</taxon>
        <taxon>Rhabditida</taxon>
        <taxon>Rhabditina</taxon>
        <taxon>Rhabditomorpha</taxon>
        <taxon>Strongyloidea</taxon>
        <taxon>Heligmosomidae</taxon>
        <taxon>Heligmosomoides</taxon>
    </lineage>
</organism>
<dbReference type="EMBL" id="UZAH01028064">
    <property type="protein sequence ID" value="VDO97371.1"/>
    <property type="molecule type" value="Genomic_DNA"/>
</dbReference>
<gene>
    <name evidence="1" type="ORF">HPBE_LOCUS13772</name>
</gene>
<dbReference type="AlphaFoldDB" id="A0A183FYN0"/>
<dbReference type="WBParaSite" id="HPBE_0001376801-mRNA-1">
    <property type="protein sequence ID" value="HPBE_0001376801-mRNA-1"/>
    <property type="gene ID" value="HPBE_0001376801"/>
</dbReference>
<name>A0A183FYN0_HELPZ</name>
<proteinExistence type="predicted"/>
<accession>A0A183FYN0</accession>
<evidence type="ECO:0000313" key="2">
    <source>
        <dbReference type="Proteomes" id="UP000050761"/>
    </source>
</evidence>
<evidence type="ECO:0000313" key="3">
    <source>
        <dbReference type="WBParaSite" id="HPBE_0001376801-mRNA-1"/>
    </source>
</evidence>
<protein>
    <submittedName>
        <fullName evidence="1 3">Uncharacterized protein</fullName>
    </submittedName>
</protein>
<accession>A0A3P7ZAD0</accession>
<sequence>MSSSHRDRRLLVLLVTEEQRGRPVEMREESGVVPKGGVFVVAYCRRTARLINLVAAVICMRARLCGFDLVKTDDGP</sequence>
<evidence type="ECO:0000313" key="1">
    <source>
        <dbReference type="EMBL" id="VDO97371.1"/>
    </source>
</evidence>
<dbReference type="Proteomes" id="UP000050761">
    <property type="component" value="Unassembled WGS sequence"/>
</dbReference>
<reference evidence="1 2" key="1">
    <citation type="submission" date="2018-11" db="EMBL/GenBank/DDBJ databases">
        <authorList>
            <consortium name="Pathogen Informatics"/>
        </authorList>
    </citation>
    <scope>NUCLEOTIDE SEQUENCE [LARGE SCALE GENOMIC DNA]</scope>
</reference>
<keyword evidence="2" id="KW-1185">Reference proteome</keyword>
<reference evidence="3" key="2">
    <citation type="submission" date="2019-09" db="UniProtKB">
        <authorList>
            <consortium name="WormBaseParasite"/>
        </authorList>
    </citation>
    <scope>IDENTIFICATION</scope>
</reference>